<comment type="caution">
    <text evidence="2">The sequence shown here is derived from an EMBL/GenBank/DDBJ whole genome shotgun (WGS) entry which is preliminary data.</text>
</comment>
<dbReference type="AlphaFoldDB" id="A0A2N5T199"/>
<organism evidence="2 3">
    <name type="scientific">Puccinia coronata f. sp. avenae</name>
    <dbReference type="NCBI Taxonomy" id="200324"/>
    <lineage>
        <taxon>Eukaryota</taxon>
        <taxon>Fungi</taxon>
        <taxon>Dikarya</taxon>
        <taxon>Basidiomycota</taxon>
        <taxon>Pucciniomycotina</taxon>
        <taxon>Pucciniomycetes</taxon>
        <taxon>Pucciniales</taxon>
        <taxon>Pucciniaceae</taxon>
        <taxon>Puccinia</taxon>
    </lineage>
</organism>
<feature type="compositionally biased region" description="Low complexity" evidence="1">
    <location>
        <begin position="84"/>
        <end position="97"/>
    </location>
</feature>
<protein>
    <submittedName>
        <fullName evidence="2">Uncharacterized protein</fullName>
    </submittedName>
</protein>
<feature type="region of interest" description="Disordered" evidence="1">
    <location>
        <begin position="66"/>
        <end position="97"/>
    </location>
</feature>
<dbReference type="EMBL" id="PGCI01000717">
    <property type="protein sequence ID" value="PLW19279.1"/>
    <property type="molecule type" value="Genomic_DNA"/>
</dbReference>
<accession>A0A2N5T199</accession>
<proteinExistence type="predicted"/>
<name>A0A2N5T199_9BASI</name>
<reference evidence="2 3" key="1">
    <citation type="submission" date="2017-11" db="EMBL/GenBank/DDBJ databases">
        <title>De novo assembly and phasing of dikaryotic genomes from two isolates of Puccinia coronata f. sp. avenae, the causal agent of oat crown rust.</title>
        <authorList>
            <person name="Miller M.E."/>
            <person name="Zhang Y."/>
            <person name="Omidvar V."/>
            <person name="Sperschneider J."/>
            <person name="Schwessinger B."/>
            <person name="Raley C."/>
            <person name="Palmer J.M."/>
            <person name="Garnica D."/>
            <person name="Upadhyaya N."/>
            <person name="Rathjen J."/>
            <person name="Taylor J.M."/>
            <person name="Park R.F."/>
            <person name="Dodds P.N."/>
            <person name="Hirsch C.D."/>
            <person name="Kianian S.F."/>
            <person name="Figueroa M."/>
        </authorList>
    </citation>
    <scope>NUCLEOTIDE SEQUENCE [LARGE SCALE GENOMIC DNA]</scope>
    <source>
        <strain evidence="2">12SD80</strain>
    </source>
</reference>
<evidence type="ECO:0000313" key="3">
    <source>
        <dbReference type="Proteomes" id="UP000235392"/>
    </source>
</evidence>
<feature type="region of interest" description="Disordered" evidence="1">
    <location>
        <begin position="134"/>
        <end position="163"/>
    </location>
</feature>
<dbReference type="Proteomes" id="UP000235392">
    <property type="component" value="Unassembled WGS sequence"/>
</dbReference>
<evidence type="ECO:0000256" key="1">
    <source>
        <dbReference type="SAM" id="MobiDB-lite"/>
    </source>
</evidence>
<gene>
    <name evidence="2" type="ORF">PCASD_24968</name>
</gene>
<sequence length="163" mass="18017">MVLALAPDGSSDFNSRAFLADVNKNDWPDAVDFLAIKLRQQKSLCLRLPQQVANVIEVQGHWDHSNYYRPRHSQHPNGTNTQKSQASQSTSRGSVSSQAVEINGLPHNLDDLDFHSMAIGEDLRLQHPCLRQASETPHYGGTPQSYAAAPSMISEGTRARARN</sequence>
<evidence type="ECO:0000313" key="2">
    <source>
        <dbReference type="EMBL" id="PLW19279.1"/>
    </source>
</evidence>